<dbReference type="InterPro" id="IPR039614">
    <property type="entry name" value="PMI1-like"/>
</dbReference>
<name>A0A5N6RBH2_9ROSI</name>
<feature type="compositionally biased region" description="Polar residues" evidence="1">
    <location>
        <begin position="328"/>
        <end position="338"/>
    </location>
</feature>
<dbReference type="PANTHER" id="PTHR33414:SF2">
    <property type="entry name" value="PROTEIN PLASTID MOVEMENT IMPAIRED 1"/>
    <property type="match status" value="1"/>
</dbReference>
<accession>A0A5N6RBH2</accession>
<sequence>MAADISGGRNSNTKLLEELEALSQSLYISHTSSTNRRTASLALPRSSVPSIPSADEIVTTAKVIGEKPNNKPRRRMSLSPWRSRPKLEDEKEHKDRPEVKRLDERATSSTEKKGIWKNWKPIRVLSHIGMNKLSCLFSVEVVTVQGLPASMNGLRLSVGVRKKETKDGAVHTMPSRVSQGAADFEETLFIRCHVYCTTSGHGGKRLKFEPRPFWMYVFAVDAEELDFGRSSVDLSQLIQESVEKSYEGTRVRQWDTSFNLSGKAKGGELVLKLGFQIMEKDGGIGIYRQAEESRSDKSNLSSSFGRKQSKASFSVPSPRMSSRKEAWSPSQTRANTADLQGMDDLNLDEPEPEPEPKPAAAKLEEQEIKMEDLDLPDFEVVDKGIEVQEKEEDSEKSVEERSVSSEVVKEVVHDQVHLTRLTELDSIAQQIKALESMMAEEKIVKTEEDSGSQRLDAEEENVTREFLQLLEEEETSKYKFNQADEIPPLQLEGAMDYTDSESKVYLPDLGKGLGCVVQTRDGGYLAAMNPLDIEVERKDTPKLAMQISKPFVLQSHQPTSGVELLQKMAAMGLDELSSTILSLMPMDELMGKTAEQIAFEGIASAIIQGRNKEGASSSAARTIAAVKLMATAMSTGRKERISTGIWNVAEEPLTAEGVLAFSMQKIEAMSVEALKIQAEMAEEEAPFEVSPLNSKIAGSGGNDQNNPLASAVPLEDWIKNQSFEAGDPADIIIAVVVQLRDPIRRFEAVGGPVIALIQATAADIEVDKYDDEEKRFKVRNSYVGGLKVRTSGKRNAWDSEKQRLTAIQWLVAYGLGKTGKKGKHAPAKGQDLFWSISSRVMADMWLKPMRNPDVKFAK</sequence>
<dbReference type="PANTHER" id="PTHR33414">
    <property type="entry name" value="PROTEIN PLASTID MOVEMENT IMPAIRED 1-RELATED 1"/>
    <property type="match status" value="1"/>
</dbReference>
<dbReference type="Pfam" id="PF10358">
    <property type="entry name" value="NT-C2"/>
    <property type="match status" value="1"/>
</dbReference>
<evidence type="ECO:0000256" key="1">
    <source>
        <dbReference type="SAM" id="MobiDB-lite"/>
    </source>
</evidence>
<gene>
    <name evidence="3" type="ORF">FH972_014128</name>
</gene>
<dbReference type="OrthoDB" id="656546at2759"/>
<dbReference type="InterPro" id="IPR019448">
    <property type="entry name" value="NT-C2"/>
</dbReference>
<evidence type="ECO:0000259" key="2">
    <source>
        <dbReference type="PROSITE" id="PS51840"/>
    </source>
</evidence>
<reference evidence="3 4" key="1">
    <citation type="submission" date="2019-06" db="EMBL/GenBank/DDBJ databases">
        <title>A chromosomal-level reference genome of Carpinus fangiana (Coryloideae, Betulaceae).</title>
        <authorList>
            <person name="Yang X."/>
            <person name="Wang Z."/>
            <person name="Zhang L."/>
            <person name="Hao G."/>
            <person name="Liu J."/>
            <person name="Yang Y."/>
        </authorList>
    </citation>
    <scope>NUCLEOTIDE SEQUENCE [LARGE SCALE GENOMIC DNA]</scope>
    <source>
        <strain evidence="3">Cfa_2016G</strain>
        <tissue evidence="3">Leaf</tissue>
    </source>
</reference>
<evidence type="ECO:0000313" key="4">
    <source>
        <dbReference type="Proteomes" id="UP000327013"/>
    </source>
</evidence>
<feature type="compositionally biased region" description="Polar residues" evidence="1">
    <location>
        <begin position="298"/>
        <end position="315"/>
    </location>
</feature>
<organism evidence="3 4">
    <name type="scientific">Carpinus fangiana</name>
    <dbReference type="NCBI Taxonomy" id="176857"/>
    <lineage>
        <taxon>Eukaryota</taxon>
        <taxon>Viridiplantae</taxon>
        <taxon>Streptophyta</taxon>
        <taxon>Embryophyta</taxon>
        <taxon>Tracheophyta</taxon>
        <taxon>Spermatophyta</taxon>
        <taxon>Magnoliopsida</taxon>
        <taxon>eudicotyledons</taxon>
        <taxon>Gunneridae</taxon>
        <taxon>Pentapetalae</taxon>
        <taxon>rosids</taxon>
        <taxon>fabids</taxon>
        <taxon>Fagales</taxon>
        <taxon>Betulaceae</taxon>
        <taxon>Carpinus</taxon>
    </lineage>
</organism>
<feature type="region of interest" description="Disordered" evidence="1">
    <location>
        <begin position="289"/>
        <end position="361"/>
    </location>
</feature>
<proteinExistence type="predicted"/>
<dbReference type="InterPro" id="IPR048972">
    <property type="entry name" value="PMI1_PMIR1-2_C"/>
</dbReference>
<feature type="compositionally biased region" description="Basic and acidic residues" evidence="1">
    <location>
        <begin position="85"/>
        <end position="107"/>
    </location>
</feature>
<evidence type="ECO:0000313" key="3">
    <source>
        <dbReference type="EMBL" id="KAE8057435.1"/>
    </source>
</evidence>
<feature type="domain" description="C2 NT-type" evidence="2">
    <location>
        <begin position="125"/>
        <end position="279"/>
    </location>
</feature>
<protein>
    <recommendedName>
        <fullName evidence="2">C2 NT-type domain-containing protein</fullName>
    </recommendedName>
</protein>
<feature type="region of interest" description="Disordered" evidence="1">
    <location>
        <begin position="63"/>
        <end position="107"/>
    </location>
</feature>
<dbReference type="PROSITE" id="PS51840">
    <property type="entry name" value="C2_NT"/>
    <property type="match status" value="1"/>
</dbReference>
<dbReference type="AlphaFoldDB" id="A0A5N6RBH2"/>
<dbReference type="Proteomes" id="UP000327013">
    <property type="component" value="Chromosome 5"/>
</dbReference>
<dbReference type="EMBL" id="CM017325">
    <property type="protein sequence ID" value="KAE8057435.1"/>
    <property type="molecule type" value="Genomic_DNA"/>
</dbReference>
<dbReference type="Pfam" id="PF21745">
    <property type="entry name" value="PMI1_PMIR1-2_C"/>
    <property type="match status" value="1"/>
</dbReference>
<keyword evidence="4" id="KW-1185">Reference proteome</keyword>